<dbReference type="Proteomes" id="UP000452141">
    <property type="component" value="Unassembled WGS sequence"/>
</dbReference>
<name>A0A844FQM9_9LACO</name>
<reference evidence="1 2" key="1">
    <citation type="submission" date="2019-08" db="EMBL/GenBank/DDBJ databases">
        <title>In-depth cultivation of the pig gut microbiome towards novel bacterial diversity and tailored functional studies.</title>
        <authorList>
            <person name="Wylensek D."/>
            <person name="Hitch T.C.A."/>
            <person name="Clavel T."/>
        </authorList>
    </citation>
    <scope>NUCLEOTIDE SEQUENCE [LARGE SCALE GENOMIC DNA]</scope>
    <source>
        <strain evidence="1 2">WCA-470BD-2E</strain>
    </source>
</reference>
<sequence length="277" mass="31500">MTNHSQDNLLDLAKDFAQQGQKQKAIDSLEEALRMGFDIKIALELSKLYRQTGQEDQAYAVIKTVPDLFSIEQVLDEYEKVLAANHYLIEALQVRNLTQGELEFLVEPAKPSEQRTIMQQFRSSKAVTLSQYQELFKLDLPTYLSFAQSVLIDPLEDSTVKVALTEDLVKLGREEEFTITILGQNHVFVPKEVPMLNQDTVYKEVITAIAGKFHNRPSELPLYLAEANFALGKLYPCQKAFISNPDAFAKDLLNFLQKKPAYSYQKLLEKIYSKNAG</sequence>
<dbReference type="AlphaFoldDB" id="A0A844FQM9"/>
<accession>A0A844FQM9</accession>
<proteinExistence type="predicted"/>
<dbReference type="SUPFAM" id="SSF48452">
    <property type="entry name" value="TPR-like"/>
    <property type="match status" value="1"/>
</dbReference>
<evidence type="ECO:0000313" key="1">
    <source>
        <dbReference type="EMBL" id="MST80513.1"/>
    </source>
</evidence>
<dbReference type="InterPro" id="IPR011990">
    <property type="entry name" value="TPR-like_helical_dom_sf"/>
</dbReference>
<gene>
    <name evidence="1" type="ORF">FYJ61_08690</name>
</gene>
<organism evidence="1 2">
    <name type="scientific">Lactobacillus equicursoris</name>
    <dbReference type="NCBI Taxonomy" id="420645"/>
    <lineage>
        <taxon>Bacteria</taxon>
        <taxon>Bacillati</taxon>
        <taxon>Bacillota</taxon>
        <taxon>Bacilli</taxon>
        <taxon>Lactobacillales</taxon>
        <taxon>Lactobacillaceae</taxon>
        <taxon>Lactobacillus</taxon>
    </lineage>
</organism>
<protein>
    <submittedName>
        <fullName evidence="1">Tetratricopeptide repeat protein</fullName>
    </submittedName>
</protein>
<dbReference type="RefSeq" id="WP_154487397.1">
    <property type="nucleotide sequence ID" value="NZ_VUMW01000032.1"/>
</dbReference>
<comment type="caution">
    <text evidence="1">The sequence shown here is derived from an EMBL/GenBank/DDBJ whole genome shotgun (WGS) entry which is preliminary data.</text>
</comment>
<dbReference type="EMBL" id="VUMW01000032">
    <property type="protein sequence ID" value="MST80513.1"/>
    <property type="molecule type" value="Genomic_DNA"/>
</dbReference>
<dbReference type="Gene3D" id="1.25.40.10">
    <property type="entry name" value="Tetratricopeptide repeat domain"/>
    <property type="match status" value="1"/>
</dbReference>
<evidence type="ECO:0000313" key="2">
    <source>
        <dbReference type="Proteomes" id="UP000452141"/>
    </source>
</evidence>